<gene>
    <name evidence="4" type="ORF">METZ01_LOCUS207636</name>
</gene>
<dbReference type="PROSITE" id="PS00211">
    <property type="entry name" value="ABC_TRANSPORTER_1"/>
    <property type="match status" value="1"/>
</dbReference>
<dbReference type="PANTHER" id="PTHR43582:SF2">
    <property type="entry name" value="LINEARMYCIN RESISTANCE ATP-BINDING PROTEIN LNRL"/>
    <property type="match status" value="1"/>
</dbReference>
<reference evidence="4" key="1">
    <citation type="submission" date="2018-05" db="EMBL/GenBank/DDBJ databases">
        <authorList>
            <person name="Lanie J.A."/>
            <person name="Ng W.-L."/>
            <person name="Kazmierczak K.M."/>
            <person name="Andrzejewski T.M."/>
            <person name="Davidsen T.M."/>
            <person name="Wayne K.J."/>
            <person name="Tettelin H."/>
            <person name="Glass J.I."/>
            <person name="Rusch D."/>
            <person name="Podicherti R."/>
            <person name="Tsui H.-C.T."/>
            <person name="Winkler M.E."/>
        </authorList>
    </citation>
    <scope>NUCLEOTIDE SEQUENCE</scope>
</reference>
<dbReference type="InterPro" id="IPR003593">
    <property type="entry name" value="AAA+_ATPase"/>
</dbReference>
<feature type="domain" description="ABC transporter" evidence="3">
    <location>
        <begin position="16"/>
        <end position="246"/>
    </location>
</feature>
<name>A0A382EWT8_9ZZZZ</name>
<dbReference type="InterPro" id="IPR003439">
    <property type="entry name" value="ABC_transporter-like_ATP-bd"/>
</dbReference>
<dbReference type="SMART" id="SM00382">
    <property type="entry name" value="AAA"/>
    <property type="match status" value="1"/>
</dbReference>
<dbReference type="NCBIfam" id="TIGR03864">
    <property type="entry name" value="PQQ_ABC_ATP"/>
    <property type="match status" value="1"/>
</dbReference>
<protein>
    <recommendedName>
        <fullName evidence="3">ABC transporter domain-containing protein</fullName>
    </recommendedName>
</protein>
<dbReference type="GO" id="GO:0005524">
    <property type="term" value="F:ATP binding"/>
    <property type="evidence" value="ECO:0007669"/>
    <property type="project" value="UniProtKB-KW"/>
</dbReference>
<dbReference type="InterPro" id="IPR027417">
    <property type="entry name" value="P-loop_NTPase"/>
</dbReference>
<keyword evidence="1" id="KW-0547">Nucleotide-binding</keyword>
<evidence type="ECO:0000313" key="4">
    <source>
        <dbReference type="EMBL" id="SVB54782.1"/>
    </source>
</evidence>
<sequence length="258" mass="28195">MTEVENQESRPLTSALYATGVEKSYGQRKALNKVDIKIEPGEFVALLGPNGAGKTTLFQLLTGLFVADAGTICIAGVNINKNAVPALAGIGVVFQQPTLDLDLTVTDNLRFHANLHGIVGAEATLRITEELLRLKLSDRVDERARALSGGQRRRIELARALLHHPKLLLMDEPTVGLDPGSRSDLLAYVLDLKQERKMAVLWASHLVDEAEKADRVIVLHKGQVLETGTPQELIERTESNSLHNAFMAITNQNSDDPI</sequence>
<dbReference type="InterPro" id="IPR017871">
    <property type="entry name" value="ABC_transporter-like_CS"/>
</dbReference>
<dbReference type="Gene3D" id="3.40.50.300">
    <property type="entry name" value="P-loop containing nucleotide triphosphate hydrolases"/>
    <property type="match status" value="1"/>
</dbReference>
<dbReference type="EMBL" id="UINC01046577">
    <property type="protein sequence ID" value="SVB54782.1"/>
    <property type="molecule type" value="Genomic_DNA"/>
</dbReference>
<dbReference type="SUPFAM" id="SSF52540">
    <property type="entry name" value="P-loop containing nucleoside triphosphate hydrolases"/>
    <property type="match status" value="1"/>
</dbReference>
<accession>A0A382EWT8</accession>
<evidence type="ECO:0000256" key="2">
    <source>
        <dbReference type="ARBA" id="ARBA00022840"/>
    </source>
</evidence>
<dbReference type="AlphaFoldDB" id="A0A382EWT8"/>
<dbReference type="PROSITE" id="PS50893">
    <property type="entry name" value="ABC_TRANSPORTER_2"/>
    <property type="match status" value="1"/>
</dbReference>
<evidence type="ECO:0000259" key="3">
    <source>
        <dbReference type="PROSITE" id="PS50893"/>
    </source>
</evidence>
<evidence type="ECO:0000256" key="1">
    <source>
        <dbReference type="ARBA" id="ARBA00022741"/>
    </source>
</evidence>
<dbReference type="Pfam" id="PF00005">
    <property type="entry name" value="ABC_tran"/>
    <property type="match status" value="1"/>
</dbReference>
<dbReference type="PANTHER" id="PTHR43582">
    <property type="entry name" value="LINEARMYCIN RESISTANCE ATP-BINDING PROTEIN LNRL"/>
    <property type="match status" value="1"/>
</dbReference>
<keyword evidence="2" id="KW-0067">ATP-binding</keyword>
<dbReference type="GO" id="GO:0016887">
    <property type="term" value="F:ATP hydrolysis activity"/>
    <property type="evidence" value="ECO:0007669"/>
    <property type="project" value="InterPro"/>
</dbReference>
<organism evidence="4">
    <name type="scientific">marine metagenome</name>
    <dbReference type="NCBI Taxonomy" id="408172"/>
    <lineage>
        <taxon>unclassified sequences</taxon>
        <taxon>metagenomes</taxon>
        <taxon>ecological metagenomes</taxon>
    </lineage>
</organism>
<proteinExistence type="predicted"/>
<dbReference type="InterPro" id="IPR022467">
    <property type="entry name" value="ABC_transprt_ATP-bd_su_PQQ"/>
</dbReference>